<dbReference type="GO" id="GO:0030435">
    <property type="term" value="P:sporulation resulting in formation of a cellular spore"/>
    <property type="evidence" value="ECO:0007669"/>
    <property type="project" value="UniProtKB-KW"/>
</dbReference>
<protein>
    <recommendedName>
        <fullName evidence="2">Developmental regulatory protein wetA</fullName>
    </recommendedName>
</protein>
<comment type="similarity">
    <text evidence="1">Belongs to the wetA family.</text>
</comment>
<feature type="region of interest" description="Disordered" evidence="8">
    <location>
        <begin position="135"/>
        <end position="161"/>
    </location>
</feature>
<dbReference type="Proteomes" id="UP000800092">
    <property type="component" value="Unassembled WGS sequence"/>
</dbReference>
<dbReference type="PANTHER" id="PTHR22934:SF25">
    <property type="entry name" value="DEVELOPMENTAL REGULATORY PROTEIN WETA"/>
    <property type="match status" value="1"/>
</dbReference>
<dbReference type="InterPro" id="IPR040112">
    <property type="entry name" value="WetA"/>
</dbReference>
<feature type="region of interest" description="Disordered" evidence="8">
    <location>
        <begin position="410"/>
        <end position="467"/>
    </location>
</feature>
<feature type="compositionally biased region" description="Low complexity" evidence="8">
    <location>
        <begin position="538"/>
        <end position="547"/>
    </location>
</feature>
<keyword evidence="7" id="KW-0183">Conidiation</keyword>
<keyword evidence="4" id="KW-0805">Transcription regulation</keyword>
<feature type="compositionally biased region" description="Low complexity" evidence="8">
    <location>
        <begin position="490"/>
        <end position="503"/>
    </location>
</feature>
<evidence type="ECO:0000313" key="10">
    <source>
        <dbReference type="Proteomes" id="UP000800092"/>
    </source>
</evidence>
<evidence type="ECO:0000256" key="7">
    <source>
        <dbReference type="ARBA" id="ARBA00023321"/>
    </source>
</evidence>
<keyword evidence="10" id="KW-1185">Reference proteome</keyword>
<dbReference type="EMBL" id="ML991823">
    <property type="protein sequence ID" value="KAF2231748.1"/>
    <property type="molecule type" value="Genomic_DNA"/>
</dbReference>
<organism evidence="9 10">
    <name type="scientific">Viridothelium virens</name>
    <name type="common">Speckled blister lichen</name>
    <name type="synonym">Trypethelium virens</name>
    <dbReference type="NCBI Taxonomy" id="1048519"/>
    <lineage>
        <taxon>Eukaryota</taxon>
        <taxon>Fungi</taxon>
        <taxon>Dikarya</taxon>
        <taxon>Ascomycota</taxon>
        <taxon>Pezizomycotina</taxon>
        <taxon>Dothideomycetes</taxon>
        <taxon>Dothideomycetes incertae sedis</taxon>
        <taxon>Trypetheliales</taxon>
        <taxon>Trypetheliaceae</taxon>
        <taxon>Viridothelium</taxon>
    </lineage>
</organism>
<evidence type="ECO:0000256" key="1">
    <source>
        <dbReference type="ARBA" id="ARBA00008881"/>
    </source>
</evidence>
<evidence type="ECO:0000256" key="8">
    <source>
        <dbReference type="SAM" id="MobiDB-lite"/>
    </source>
</evidence>
<evidence type="ECO:0000256" key="4">
    <source>
        <dbReference type="ARBA" id="ARBA00023015"/>
    </source>
</evidence>
<proteinExistence type="inferred from homology"/>
<evidence type="ECO:0000256" key="5">
    <source>
        <dbReference type="ARBA" id="ARBA00023159"/>
    </source>
</evidence>
<feature type="compositionally biased region" description="Polar residues" evidence="8">
    <location>
        <begin position="441"/>
        <end position="450"/>
    </location>
</feature>
<evidence type="ECO:0000256" key="3">
    <source>
        <dbReference type="ARBA" id="ARBA00022969"/>
    </source>
</evidence>
<gene>
    <name evidence="9" type="ORF">EV356DRAFT_569321</name>
</gene>
<evidence type="ECO:0000256" key="6">
    <source>
        <dbReference type="ARBA" id="ARBA00023163"/>
    </source>
</evidence>
<dbReference type="GO" id="GO:0048315">
    <property type="term" value="P:conidium formation"/>
    <property type="evidence" value="ECO:0007669"/>
    <property type="project" value="UniProtKB-KW"/>
</dbReference>
<feature type="compositionally biased region" description="Polar residues" evidence="8">
    <location>
        <begin position="136"/>
        <end position="152"/>
    </location>
</feature>
<sequence>MAVIRPSFNVQMRPLDKELQFFEPYEVLFEQYIDTGLFDLGENTLEHSGSDDFSRYLELPRSSSRSDLPCNPPAIEWDVTQGKPSQPWEKAHCYLKQTSASVTARSRRTSLYSDSYSKAAVSETELYSLGRFDSPQIKSGTAASTPSNSTFPNAEHRKSRTVSHINDLYKSTSCGISKSMRKPTNSPKMMRGSNYRPALHELWSQRIEATMDKYSLQMPVRSGPLSPPPSAKVKQEENGQTFYGKLMNSGSPDLDNTLSPLSNQFQNLSHISPLATPLIDHANGQDNSYFGSPPFPDYNEHSEYVANAMDDLMTPPQTRQLSTSTWTAEQQDQQTYEFDATSPDISSWPTGNIAHASSNDVRDNVRQPSHSLTRLTNDVSFGSGNNSSAAAAADLATNGLLIDMHGMSGGGDMHVGEGGREGSGPSTTSDLSALSPIELKLNQSNPSCTHNYPAPPTIPASASPINLTSSADTTATANIIVPSRVRRQQSSPASSPDLPLSSLRTRRGGSRSRNTSLHLHQPSNSSHPQQSHHRRSKSSTTRSLRSPGRAHRRHSRTQSSTSPSSGGGNGGNVGFINFTPDDSRRILTGVAPSGSSKTKARREKEAAEKRRKLSEAAVKAVEEAGGDVRVLDGVVLE</sequence>
<reference evidence="9" key="1">
    <citation type="journal article" date="2020" name="Stud. Mycol.">
        <title>101 Dothideomycetes genomes: a test case for predicting lifestyles and emergence of pathogens.</title>
        <authorList>
            <person name="Haridas S."/>
            <person name="Albert R."/>
            <person name="Binder M."/>
            <person name="Bloem J."/>
            <person name="Labutti K."/>
            <person name="Salamov A."/>
            <person name="Andreopoulos B."/>
            <person name="Baker S."/>
            <person name="Barry K."/>
            <person name="Bills G."/>
            <person name="Bluhm B."/>
            <person name="Cannon C."/>
            <person name="Castanera R."/>
            <person name="Culley D."/>
            <person name="Daum C."/>
            <person name="Ezra D."/>
            <person name="Gonzalez J."/>
            <person name="Henrissat B."/>
            <person name="Kuo A."/>
            <person name="Liang C."/>
            <person name="Lipzen A."/>
            <person name="Lutzoni F."/>
            <person name="Magnuson J."/>
            <person name="Mondo S."/>
            <person name="Nolan M."/>
            <person name="Ohm R."/>
            <person name="Pangilinan J."/>
            <person name="Park H.-J."/>
            <person name="Ramirez L."/>
            <person name="Alfaro M."/>
            <person name="Sun H."/>
            <person name="Tritt A."/>
            <person name="Yoshinaga Y."/>
            <person name="Zwiers L.-H."/>
            <person name="Turgeon B."/>
            <person name="Goodwin S."/>
            <person name="Spatafora J."/>
            <person name="Crous P."/>
            <person name="Grigoriev I."/>
        </authorList>
    </citation>
    <scope>NUCLEOTIDE SEQUENCE</scope>
    <source>
        <strain evidence="9">Tuck. ex Michener</strain>
    </source>
</reference>
<name>A0A6A6H1M3_VIRVR</name>
<keyword evidence="6" id="KW-0804">Transcription</keyword>
<keyword evidence="3" id="KW-0749">Sporulation</keyword>
<accession>A0A6A6H1M3</accession>
<dbReference type="PANTHER" id="PTHR22934">
    <property type="entry name" value="PROTEIN ESC1/WETA-RELATED"/>
    <property type="match status" value="1"/>
</dbReference>
<keyword evidence="5" id="KW-0010">Activator</keyword>
<evidence type="ECO:0000256" key="2">
    <source>
        <dbReference type="ARBA" id="ARBA00015342"/>
    </source>
</evidence>
<feature type="region of interest" description="Disordered" evidence="8">
    <location>
        <begin position="324"/>
        <end position="365"/>
    </location>
</feature>
<feature type="region of interest" description="Disordered" evidence="8">
    <location>
        <begin position="482"/>
        <end position="613"/>
    </location>
</feature>
<dbReference type="AlphaFoldDB" id="A0A6A6H1M3"/>
<dbReference type="OrthoDB" id="2575228at2759"/>
<feature type="compositionally biased region" description="Polar residues" evidence="8">
    <location>
        <begin position="324"/>
        <end position="336"/>
    </location>
</feature>
<feature type="compositionally biased region" description="Low complexity" evidence="8">
    <location>
        <begin position="511"/>
        <end position="529"/>
    </location>
</feature>
<feature type="compositionally biased region" description="Polar residues" evidence="8">
    <location>
        <begin position="343"/>
        <end position="359"/>
    </location>
</feature>
<evidence type="ECO:0000313" key="9">
    <source>
        <dbReference type="EMBL" id="KAF2231748.1"/>
    </source>
</evidence>